<gene>
    <name evidence="1" type="ORF">DVH24_027932</name>
</gene>
<dbReference type="EMBL" id="RDQH01000343">
    <property type="protein sequence ID" value="RXH67785.1"/>
    <property type="molecule type" value="Genomic_DNA"/>
</dbReference>
<protein>
    <submittedName>
        <fullName evidence="1">Uncharacterized protein</fullName>
    </submittedName>
</protein>
<reference evidence="1 2" key="1">
    <citation type="submission" date="2018-10" db="EMBL/GenBank/DDBJ databases">
        <title>A high-quality apple genome assembly.</title>
        <authorList>
            <person name="Hu J."/>
        </authorList>
    </citation>
    <scope>NUCLEOTIDE SEQUENCE [LARGE SCALE GENOMIC DNA]</scope>
    <source>
        <strain evidence="2">cv. HFTH1</strain>
        <tissue evidence="1">Young leaf</tissue>
    </source>
</reference>
<evidence type="ECO:0000313" key="2">
    <source>
        <dbReference type="Proteomes" id="UP000290289"/>
    </source>
</evidence>
<proteinExistence type="predicted"/>
<organism evidence="1 2">
    <name type="scientific">Malus domestica</name>
    <name type="common">Apple</name>
    <name type="synonym">Pyrus malus</name>
    <dbReference type="NCBI Taxonomy" id="3750"/>
    <lineage>
        <taxon>Eukaryota</taxon>
        <taxon>Viridiplantae</taxon>
        <taxon>Streptophyta</taxon>
        <taxon>Embryophyta</taxon>
        <taxon>Tracheophyta</taxon>
        <taxon>Spermatophyta</taxon>
        <taxon>Magnoliopsida</taxon>
        <taxon>eudicotyledons</taxon>
        <taxon>Gunneridae</taxon>
        <taxon>Pentapetalae</taxon>
        <taxon>rosids</taxon>
        <taxon>fabids</taxon>
        <taxon>Rosales</taxon>
        <taxon>Rosaceae</taxon>
        <taxon>Amygdaloideae</taxon>
        <taxon>Maleae</taxon>
        <taxon>Malus</taxon>
    </lineage>
</organism>
<keyword evidence="2" id="KW-1185">Reference proteome</keyword>
<comment type="caution">
    <text evidence="1">The sequence shown here is derived from an EMBL/GenBank/DDBJ whole genome shotgun (WGS) entry which is preliminary data.</text>
</comment>
<dbReference type="Proteomes" id="UP000290289">
    <property type="component" value="Chromosome 17"/>
</dbReference>
<accession>A0A498HEB0</accession>
<dbReference type="AlphaFoldDB" id="A0A498HEB0"/>
<sequence length="60" mass="6642">MMGDLNPVSIFLVQSLAFSEDVTVVVIWFMLLKIRIVLLFGFAAFSLPNALNGSILEIIN</sequence>
<evidence type="ECO:0000313" key="1">
    <source>
        <dbReference type="EMBL" id="RXH67785.1"/>
    </source>
</evidence>
<name>A0A498HEB0_MALDO</name>